<organism evidence="8 9">
    <name type="scientific">Leifsonia tongyongensis</name>
    <dbReference type="NCBI Taxonomy" id="1268043"/>
    <lineage>
        <taxon>Bacteria</taxon>
        <taxon>Bacillati</taxon>
        <taxon>Actinomycetota</taxon>
        <taxon>Actinomycetes</taxon>
        <taxon>Micrococcales</taxon>
        <taxon>Microbacteriaceae</taxon>
        <taxon>Leifsonia</taxon>
    </lineage>
</organism>
<feature type="domain" description="RlmG N-terminal" evidence="7">
    <location>
        <begin position="108"/>
        <end position="278"/>
    </location>
</feature>
<keyword evidence="4 8" id="KW-0808">Transferase</keyword>
<evidence type="ECO:0000259" key="7">
    <source>
        <dbReference type="Pfam" id="PF26049"/>
    </source>
</evidence>
<keyword evidence="1" id="KW-0963">Cytoplasm</keyword>
<dbReference type="CDD" id="cd02440">
    <property type="entry name" value="AdoMet_MTases"/>
    <property type="match status" value="1"/>
</dbReference>
<evidence type="ECO:0000256" key="4">
    <source>
        <dbReference type="ARBA" id="ARBA00022679"/>
    </source>
</evidence>
<feature type="region of interest" description="Disordered" evidence="5">
    <location>
        <begin position="285"/>
        <end position="307"/>
    </location>
</feature>
<evidence type="ECO:0000256" key="1">
    <source>
        <dbReference type="ARBA" id="ARBA00022490"/>
    </source>
</evidence>
<evidence type="ECO:0000256" key="3">
    <source>
        <dbReference type="ARBA" id="ARBA00022603"/>
    </source>
</evidence>
<proteinExistence type="predicted"/>
<sequence length="502" mass="52225">MTAGSGARTRSTRVPDRICANASWPGAPSRERIVCTSGPPPPRWCRPSTSRSDAGGGSLTATSGRPRPLEVAGTSRTGGHRCPRQVPRPTGRGRKEGVADPGDFSFERLRRRPDVEAPNLFAVDAADRLLLDTAADALTSAAPGEVVVIGDNYGGLTLGAAALYGVRGMRVHQDPVTAERALAANAAGSGLADAFESFDLVPGLVDGANVVLLRLPRSLDALAEVAQLVAAHASADVTVYAGGMVKHLTRAMNDVLLASFASVRAGLARQKARVLTVEGAAPEGRLGLPGDEAPADPAAPEGRFGRQSEWPRREYHADLGLWVCAHGAAFAGTSIDIGTRFLLTVLAAARPDARTAIDLGCGTGVIAASLARARPGIHVIATDQSAAAVASARETMLANGVADRVDVVRDDALSAQPASSAELIVVNPPFHIGAAVHAGAALKLFDDAARVLEPGGELWAVWNSHLGYRTPLERIVGPTTQVARNAKFTVTRSVRRNESSGR</sequence>
<feature type="region of interest" description="Disordered" evidence="5">
    <location>
        <begin position="1"/>
        <end position="105"/>
    </location>
</feature>
<keyword evidence="3 8" id="KW-0489">Methyltransferase</keyword>
<dbReference type="InterPro" id="IPR002052">
    <property type="entry name" value="DNA_methylase_N6_adenine_CS"/>
</dbReference>
<dbReference type="PANTHER" id="PTHR47816:SF5">
    <property type="entry name" value="RIBOSOMAL RNA LARGE SUBUNIT METHYLTRANSFERASE G"/>
    <property type="match status" value="1"/>
</dbReference>
<dbReference type="InterPro" id="IPR029063">
    <property type="entry name" value="SAM-dependent_MTases_sf"/>
</dbReference>
<dbReference type="GO" id="GO:0008170">
    <property type="term" value="F:N-methyltransferase activity"/>
    <property type="evidence" value="ECO:0007669"/>
    <property type="project" value="UniProtKB-ARBA"/>
</dbReference>
<name>A0A6L9XU52_9MICO</name>
<dbReference type="InterPro" id="IPR058679">
    <property type="entry name" value="RlmG_N"/>
</dbReference>
<dbReference type="AlphaFoldDB" id="A0A6L9XU52"/>
<dbReference type="PANTHER" id="PTHR47816">
    <property type="entry name" value="RIBOSOMAL RNA SMALL SUBUNIT METHYLTRANSFERASE C"/>
    <property type="match status" value="1"/>
</dbReference>
<feature type="domain" description="Methyltransferase small" evidence="6">
    <location>
        <begin position="321"/>
        <end position="491"/>
    </location>
</feature>
<dbReference type="GO" id="GO:0006364">
    <property type="term" value="P:rRNA processing"/>
    <property type="evidence" value="ECO:0007669"/>
    <property type="project" value="UniProtKB-KW"/>
</dbReference>
<dbReference type="GO" id="GO:0008757">
    <property type="term" value="F:S-adenosylmethionine-dependent methyltransferase activity"/>
    <property type="evidence" value="ECO:0007669"/>
    <property type="project" value="InterPro"/>
</dbReference>
<dbReference type="InterPro" id="IPR046977">
    <property type="entry name" value="RsmC/RlmG"/>
</dbReference>
<dbReference type="PROSITE" id="PS00092">
    <property type="entry name" value="N6_MTASE"/>
    <property type="match status" value="1"/>
</dbReference>
<keyword evidence="2" id="KW-0698">rRNA processing</keyword>
<accession>A0A6L9XU52</accession>
<dbReference type="Proteomes" id="UP000474967">
    <property type="component" value="Unassembled WGS sequence"/>
</dbReference>
<protein>
    <submittedName>
        <fullName evidence="8">Methyltransferase</fullName>
    </submittedName>
</protein>
<evidence type="ECO:0000256" key="5">
    <source>
        <dbReference type="SAM" id="MobiDB-lite"/>
    </source>
</evidence>
<dbReference type="Pfam" id="PF26049">
    <property type="entry name" value="RLMG_N"/>
    <property type="match status" value="1"/>
</dbReference>
<dbReference type="GO" id="GO:0032259">
    <property type="term" value="P:methylation"/>
    <property type="evidence" value="ECO:0007669"/>
    <property type="project" value="UniProtKB-KW"/>
</dbReference>
<comment type="caution">
    <text evidence="8">The sequence shown here is derived from an EMBL/GenBank/DDBJ whole genome shotgun (WGS) entry which is preliminary data.</text>
</comment>
<evidence type="ECO:0000256" key="2">
    <source>
        <dbReference type="ARBA" id="ARBA00022552"/>
    </source>
</evidence>
<dbReference type="EMBL" id="JAAGWY010000001">
    <property type="protein sequence ID" value="NEN04919.1"/>
    <property type="molecule type" value="Genomic_DNA"/>
</dbReference>
<dbReference type="GO" id="GO:0003676">
    <property type="term" value="F:nucleic acid binding"/>
    <property type="evidence" value="ECO:0007669"/>
    <property type="project" value="InterPro"/>
</dbReference>
<keyword evidence="9" id="KW-1185">Reference proteome</keyword>
<dbReference type="SUPFAM" id="SSF53335">
    <property type="entry name" value="S-adenosyl-L-methionine-dependent methyltransferases"/>
    <property type="match status" value="1"/>
</dbReference>
<dbReference type="InterPro" id="IPR007848">
    <property type="entry name" value="Small_mtfrase_dom"/>
</dbReference>
<dbReference type="Pfam" id="PF05175">
    <property type="entry name" value="MTS"/>
    <property type="match status" value="1"/>
</dbReference>
<feature type="compositionally biased region" description="Low complexity" evidence="5">
    <location>
        <begin position="289"/>
        <end position="302"/>
    </location>
</feature>
<gene>
    <name evidence="8" type="ORF">G3T36_03450</name>
</gene>
<evidence type="ECO:0000313" key="8">
    <source>
        <dbReference type="EMBL" id="NEN04919.1"/>
    </source>
</evidence>
<reference evidence="8 9" key="1">
    <citation type="journal article" date="2014" name="J. Microbiol.">
        <title>Diaminobutyricibacter tongyongensis gen. nov., sp. nov. and Homoserinibacter gongjuensis gen. nov., sp. nov. belong to the family Microbacteriaceae.</title>
        <authorList>
            <person name="Kim S.J."/>
            <person name="Ahn J.H."/>
            <person name="Weon H.Y."/>
            <person name="Hamada M."/>
            <person name="Suzuki K."/>
            <person name="Kwon S.W."/>
        </authorList>
    </citation>
    <scope>NUCLEOTIDE SEQUENCE [LARGE SCALE GENOMIC DNA]</scope>
    <source>
        <strain evidence="8 9">NBRC 108724</strain>
    </source>
</reference>
<evidence type="ECO:0000313" key="9">
    <source>
        <dbReference type="Proteomes" id="UP000474967"/>
    </source>
</evidence>
<dbReference type="Gene3D" id="3.40.50.150">
    <property type="entry name" value="Vaccinia Virus protein VP39"/>
    <property type="match status" value="2"/>
</dbReference>
<evidence type="ECO:0000259" key="6">
    <source>
        <dbReference type="Pfam" id="PF05175"/>
    </source>
</evidence>